<keyword evidence="7" id="KW-0998">Cell outer membrane</keyword>
<dbReference type="InterPro" id="IPR003368">
    <property type="entry name" value="POMP_repeat"/>
</dbReference>
<dbReference type="Proteomes" id="UP000198575">
    <property type="component" value="Unassembled WGS sequence"/>
</dbReference>
<keyword evidence="4" id="KW-0964">Secreted</keyword>
<sequence>MTCRSDTSNAVAISTGRIHVIPVHSKRLIGAVALATLAWTTYAQADICRVTDLGSTVGDGSDWGVQALTLQTALARSACTEVWVRAGVYVPTADMDPTISFHVAPGVAVYGGFNGTEITRDARDPAANVTVLSGDIDGNDIDVDNNQIAESVADIQGTNSRRLVLMDGTTSAGSITASTVLDGFTITAGDYLDVQLGRGAGLYCNGSGNGNECSPTLRQLAFMANRAALGAALFNDGVEGTSSPLIDHVTFAGNFASSFGGAIYNYGDGGVASPVLTDVVFSDNRSNQRAGAMYNQGNANGNSSPILSGVTFSGNSTQNLGGAMLNSSTGASGVSHPLLTNVTFSNNSSTGLGGAICNGTSQGGNSSPVLVNVTFHGNQAGYGGAIYNTADAGVVHPTYRNVILWGDSASSGNGPEIYYREAGGGSSESTMLYSVVEGGDAGSARFGGGTDTAFSSGTGNLDVDPLLGPLTDNGGATPTMLPAAGSAAVDAGTNTGCPATDQRGIERPQGPQCDIGAVEVAVDVIFADGFEQG</sequence>
<gene>
    <name evidence="8" type="ORF">SAMN05216289_10111</name>
</gene>
<dbReference type="EMBL" id="FOVF01000001">
    <property type="protein sequence ID" value="SFM94853.1"/>
    <property type="molecule type" value="Genomic_DNA"/>
</dbReference>
<evidence type="ECO:0000313" key="9">
    <source>
        <dbReference type="Proteomes" id="UP000198575"/>
    </source>
</evidence>
<evidence type="ECO:0000256" key="4">
    <source>
        <dbReference type="ARBA" id="ARBA00022525"/>
    </source>
</evidence>
<keyword evidence="5" id="KW-0732">Signal</keyword>
<dbReference type="STRING" id="578942.SAMN05216289_10111"/>
<dbReference type="GO" id="GO:0009279">
    <property type="term" value="C:cell outer membrane"/>
    <property type="evidence" value="ECO:0007669"/>
    <property type="project" value="UniProtKB-SubCell"/>
</dbReference>
<dbReference type="AlphaFoldDB" id="A0A1I4V1B6"/>
<evidence type="ECO:0000256" key="1">
    <source>
        <dbReference type="ARBA" id="ARBA00004196"/>
    </source>
</evidence>
<dbReference type="SUPFAM" id="SSF51126">
    <property type="entry name" value="Pectin lyase-like"/>
    <property type="match status" value="1"/>
</dbReference>
<dbReference type="NCBIfam" id="TIGR01376">
    <property type="entry name" value="POMP_repeat"/>
    <property type="match status" value="3"/>
</dbReference>
<protein>
    <submittedName>
        <fullName evidence="8">Polymorphic outer membrane protein repeat-containing protein</fullName>
    </submittedName>
</protein>
<evidence type="ECO:0000256" key="5">
    <source>
        <dbReference type="ARBA" id="ARBA00022729"/>
    </source>
</evidence>
<evidence type="ECO:0000313" key="8">
    <source>
        <dbReference type="EMBL" id="SFM94853.1"/>
    </source>
</evidence>
<proteinExistence type="predicted"/>
<reference evidence="8 9" key="1">
    <citation type="submission" date="2016-10" db="EMBL/GenBank/DDBJ databases">
        <authorList>
            <person name="de Groot N.N."/>
        </authorList>
    </citation>
    <scope>NUCLEOTIDE SEQUENCE [LARGE SCALE GENOMIC DNA]</scope>
    <source>
        <strain evidence="8 9">CGMCC 1.7659</strain>
    </source>
</reference>
<dbReference type="NCBIfam" id="NF041518">
    <property type="entry name" value="choice_anch_Q"/>
    <property type="match status" value="1"/>
</dbReference>
<name>A0A1I4V1B6_9GAMM</name>
<evidence type="ECO:0000256" key="7">
    <source>
        <dbReference type="ARBA" id="ARBA00023237"/>
    </source>
</evidence>
<evidence type="ECO:0000256" key="3">
    <source>
        <dbReference type="ARBA" id="ARBA00004613"/>
    </source>
</evidence>
<evidence type="ECO:0000256" key="2">
    <source>
        <dbReference type="ARBA" id="ARBA00004442"/>
    </source>
</evidence>
<organism evidence="8 9">
    <name type="scientific">Dokdonella immobilis</name>
    <dbReference type="NCBI Taxonomy" id="578942"/>
    <lineage>
        <taxon>Bacteria</taxon>
        <taxon>Pseudomonadati</taxon>
        <taxon>Pseudomonadota</taxon>
        <taxon>Gammaproteobacteria</taxon>
        <taxon>Lysobacterales</taxon>
        <taxon>Rhodanobacteraceae</taxon>
        <taxon>Dokdonella</taxon>
    </lineage>
</organism>
<dbReference type="InterPro" id="IPR059226">
    <property type="entry name" value="Choice_anch_Q_dom"/>
</dbReference>
<keyword evidence="6" id="KW-0472">Membrane</keyword>
<accession>A0A1I4V1B6</accession>
<comment type="subcellular location">
    <subcellularLocation>
        <location evidence="1">Cell envelope</location>
    </subcellularLocation>
    <subcellularLocation>
        <location evidence="2">Cell outer membrane</location>
    </subcellularLocation>
    <subcellularLocation>
        <location evidence="3">Secreted</location>
    </subcellularLocation>
</comment>
<dbReference type="InterPro" id="IPR011050">
    <property type="entry name" value="Pectin_lyase_fold/virulence"/>
</dbReference>
<dbReference type="GO" id="GO:0005576">
    <property type="term" value="C:extracellular region"/>
    <property type="evidence" value="ECO:0007669"/>
    <property type="project" value="UniProtKB-SubCell"/>
</dbReference>
<dbReference type="Pfam" id="PF02415">
    <property type="entry name" value="Chlam_PMP"/>
    <property type="match status" value="3"/>
</dbReference>
<evidence type="ECO:0000256" key="6">
    <source>
        <dbReference type="ARBA" id="ARBA00023136"/>
    </source>
</evidence>
<keyword evidence="9" id="KW-1185">Reference proteome</keyword>